<accession>A0A392RWN6</accession>
<sequence>TAPPRTSKETEPNEAEKEKTKHSESAVSATEVVILGGVSSQDNSAESETSKTVNGVSQSIYQCQKVIQEFAAIKIQTAFRGYLVSLFA</sequence>
<dbReference type="PROSITE" id="PS50096">
    <property type="entry name" value="IQ"/>
    <property type="match status" value="1"/>
</dbReference>
<keyword evidence="3" id="KW-1185">Reference proteome</keyword>
<evidence type="ECO:0000313" key="2">
    <source>
        <dbReference type="EMBL" id="MCI41053.1"/>
    </source>
</evidence>
<reference evidence="2 3" key="1">
    <citation type="journal article" date="2018" name="Front. Plant Sci.">
        <title>Red Clover (Trifolium pratense) and Zigzag Clover (T. medium) - A Picture of Genomic Similarities and Differences.</title>
        <authorList>
            <person name="Dluhosova J."/>
            <person name="Istvanek J."/>
            <person name="Nedelnik J."/>
            <person name="Repkova J."/>
        </authorList>
    </citation>
    <scope>NUCLEOTIDE SEQUENCE [LARGE SCALE GENOMIC DNA]</scope>
    <source>
        <strain evidence="3">cv. 10/8</strain>
        <tissue evidence="2">Leaf</tissue>
    </source>
</reference>
<feature type="non-terminal residue" evidence="2">
    <location>
        <position position="1"/>
    </location>
</feature>
<dbReference type="EMBL" id="LXQA010287153">
    <property type="protein sequence ID" value="MCI41053.1"/>
    <property type="molecule type" value="Genomic_DNA"/>
</dbReference>
<evidence type="ECO:0000313" key="3">
    <source>
        <dbReference type="Proteomes" id="UP000265520"/>
    </source>
</evidence>
<comment type="caution">
    <text evidence="2">The sequence shown here is derived from an EMBL/GenBank/DDBJ whole genome shotgun (WGS) entry which is preliminary data.</text>
</comment>
<evidence type="ECO:0000256" key="1">
    <source>
        <dbReference type="SAM" id="MobiDB-lite"/>
    </source>
</evidence>
<dbReference type="Proteomes" id="UP000265520">
    <property type="component" value="Unassembled WGS sequence"/>
</dbReference>
<feature type="region of interest" description="Disordered" evidence="1">
    <location>
        <begin position="1"/>
        <end position="27"/>
    </location>
</feature>
<dbReference type="AlphaFoldDB" id="A0A392RWN6"/>
<protein>
    <submittedName>
        <fullName evidence="2">Protein IQ-domain 14-like</fullName>
    </submittedName>
</protein>
<organism evidence="2 3">
    <name type="scientific">Trifolium medium</name>
    <dbReference type="NCBI Taxonomy" id="97028"/>
    <lineage>
        <taxon>Eukaryota</taxon>
        <taxon>Viridiplantae</taxon>
        <taxon>Streptophyta</taxon>
        <taxon>Embryophyta</taxon>
        <taxon>Tracheophyta</taxon>
        <taxon>Spermatophyta</taxon>
        <taxon>Magnoliopsida</taxon>
        <taxon>eudicotyledons</taxon>
        <taxon>Gunneridae</taxon>
        <taxon>Pentapetalae</taxon>
        <taxon>rosids</taxon>
        <taxon>fabids</taxon>
        <taxon>Fabales</taxon>
        <taxon>Fabaceae</taxon>
        <taxon>Papilionoideae</taxon>
        <taxon>50 kb inversion clade</taxon>
        <taxon>NPAAA clade</taxon>
        <taxon>Hologalegina</taxon>
        <taxon>IRL clade</taxon>
        <taxon>Trifolieae</taxon>
        <taxon>Trifolium</taxon>
    </lineage>
</organism>
<feature type="compositionally biased region" description="Basic and acidic residues" evidence="1">
    <location>
        <begin position="1"/>
        <end position="24"/>
    </location>
</feature>
<proteinExistence type="predicted"/>
<name>A0A392RWN6_9FABA</name>